<keyword evidence="1" id="KW-1133">Transmembrane helix</keyword>
<dbReference type="Proteomes" id="UP000503015">
    <property type="component" value="Segment"/>
</dbReference>
<organismHost>
    <name type="scientific">Potamochoerus larvatus</name>
    <name type="common">Bushpig</name>
    <dbReference type="NCBI Taxonomy" id="273792"/>
</organismHost>
<evidence type="ECO:0000256" key="1">
    <source>
        <dbReference type="SAM" id="Phobius"/>
    </source>
</evidence>
<organism evidence="2 3">
    <name type="scientific">African swine fever virus</name>
    <name type="common">ASFV</name>
    <dbReference type="NCBI Taxonomy" id="10497"/>
    <lineage>
        <taxon>Viruses</taxon>
        <taxon>Varidnaviria</taxon>
        <taxon>Bamfordvirae</taxon>
        <taxon>Nucleocytoviricota</taxon>
        <taxon>Pokkesviricetes</taxon>
        <taxon>Asfuvirales</taxon>
        <taxon>Asfarviridae</taxon>
        <taxon>Asfivirus</taxon>
        <taxon>Asfivirus haemorrhagiae</taxon>
    </lineage>
</organism>
<organismHost>
    <name type="scientific">Ornithodoros moubata</name>
    <name type="common">Soft tick</name>
    <name type="synonym">Argasid tick</name>
    <dbReference type="NCBI Taxonomy" id="6938"/>
</organismHost>
<organismHost>
    <name type="scientific">Phacochoerus aethiopicus</name>
    <name type="common">Warthog</name>
    <dbReference type="NCBI Taxonomy" id="85517"/>
</organismHost>
<name>A0A8A1V0W2_ASF</name>
<organismHost>
    <name type="scientific">Phacochoerus africanus</name>
    <name type="common">Warthog</name>
    <dbReference type="NCBI Taxonomy" id="41426"/>
</organismHost>
<keyword evidence="1" id="KW-0812">Transmembrane</keyword>
<organismHost>
    <name type="scientific">Ornithodoros</name>
    <name type="common">relapsing fever ticks</name>
    <dbReference type="NCBI Taxonomy" id="6937"/>
</organismHost>
<keyword evidence="1" id="KW-0472">Membrane</keyword>
<sequence length="63" mass="7274">MYFCCFSILYIGILCFGILCISTFIIIIIFTLFFQCFIVAMCLLLLCRGSIICWSHLFTKSIV</sequence>
<proteinExistence type="predicted"/>
<evidence type="ECO:0000313" key="2">
    <source>
        <dbReference type="EMBL" id="QST87080.1"/>
    </source>
</evidence>
<feature type="transmembrane region" description="Helical" evidence="1">
    <location>
        <begin position="7"/>
        <end position="31"/>
    </location>
</feature>
<organismHost>
    <name type="scientific">Sus scrofa</name>
    <name type="common">Pig</name>
    <dbReference type="NCBI Taxonomy" id="9823"/>
</organismHost>
<reference evidence="2 3" key="1">
    <citation type="submission" date="2019-11" db="EMBL/GenBank/DDBJ databases">
        <authorList>
            <person name="Ndlovu S.S."/>
            <person name="Carulei O."/>
        </authorList>
    </citation>
    <scope>NUCLEOTIDE SEQUENCE [LARGE SCALE GENOMIC DNA]</scope>
    <source>
        <strain evidence="2">RSA_W1_1999</strain>
    </source>
</reference>
<gene>
    <name evidence="2" type="primary">L60L</name>
</gene>
<dbReference type="EMBL" id="MN641876">
    <property type="protein sequence ID" value="QST87080.1"/>
    <property type="molecule type" value="Genomic_DNA"/>
</dbReference>
<evidence type="ECO:0000313" key="3">
    <source>
        <dbReference type="Proteomes" id="UP000503015"/>
    </source>
</evidence>
<accession>A0A8A1V0W2</accession>
<feature type="transmembrane region" description="Helical" evidence="1">
    <location>
        <begin position="37"/>
        <end position="58"/>
    </location>
</feature>
<protein>
    <submittedName>
        <fullName evidence="2">PL60L</fullName>
    </submittedName>
</protein>